<dbReference type="InterPro" id="IPR015847">
    <property type="entry name" value="ExoRNase_PH_dom2"/>
</dbReference>
<keyword evidence="5" id="KW-1185">Reference proteome</keyword>
<dbReference type="SUPFAM" id="SSF52087">
    <property type="entry name" value="CRAL/TRIO domain"/>
    <property type="match status" value="1"/>
</dbReference>
<dbReference type="GO" id="GO:0034476">
    <property type="term" value="P:U5 snRNA 3'-end processing"/>
    <property type="evidence" value="ECO:0000318"/>
    <property type="project" value="GO_Central"/>
</dbReference>
<dbReference type="GO" id="GO:0000467">
    <property type="term" value="P:exonucleolytic trimming to generate mature 3'-end of 5.8S rRNA from tricistronic rRNA transcript (SSU-rRNA, 5.8S rRNA, LSU-rRNA)"/>
    <property type="evidence" value="ECO:0000318"/>
    <property type="project" value="GO_Central"/>
</dbReference>
<dbReference type="Gene3D" id="3.40.525.10">
    <property type="entry name" value="CRAL-TRIO lipid binding domain"/>
    <property type="match status" value="1"/>
</dbReference>
<proteinExistence type="inferred from homology"/>
<dbReference type="GO" id="GO:0071038">
    <property type="term" value="P:TRAMP-dependent tRNA surveillance pathway"/>
    <property type="evidence" value="ECO:0000318"/>
    <property type="project" value="GO_Central"/>
</dbReference>
<dbReference type="InterPro" id="IPR027408">
    <property type="entry name" value="PNPase/RNase_PH_dom_sf"/>
</dbReference>
<dbReference type="EnsemblPlants" id="Zm00001eb070930_T001">
    <property type="protein sequence ID" value="Zm00001eb070930_P001"/>
    <property type="gene ID" value="Zm00001eb070930"/>
</dbReference>
<dbReference type="Gene3D" id="3.30.230.70">
    <property type="entry name" value="GHMP Kinase, N-terminal domain"/>
    <property type="match status" value="1"/>
</dbReference>
<dbReference type="Pfam" id="PF03725">
    <property type="entry name" value="RNase_PH_C"/>
    <property type="match status" value="1"/>
</dbReference>
<evidence type="ECO:0000256" key="1">
    <source>
        <dbReference type="ARBA" id="ARBA00006678"/>
    </source>
</evidence>
<dbReference type="InterPro" id="IPR050590">
    <property type="entry name" value="Exosome_comp_Rrp42_subfam"/>
</dbReference>
<dbReference type="AlphaFoldDB" id="A0A804MAI6"/>
<dbReference type="InParanoid" id="A0A804MAI6"/>
<dbReference type="InterPro" id="IPR036345">
    <property type="entry name" value="ExoRNase_PH_dom2_sf"/>
</dbReference>
<evidence type="ECO:0000256" key="2">
    <source>
        <dbReference type="ARBA" id="ARBA00022490"/>
    </source>
</evidence>
<reference evidence="4" key="3">
    <citation type="submission" date="2021-05" db="UniProtKB">
        <authorList>
            <consortium name="EnsemblPlants"/>
        </authorList>
    </citation>
    <scope>IDENTIFICATION</scope>
    <source>
        <strain evidence="4">cv. B73</strain>
    </source>
</reference>
<dbReference type="GO" id="GO:0071035">
    <property type="term" value="P:nuclear polyadenylation-dependent rRNA catabolic process"/>
    <property type="evidence" value="ECO:0000318"/>
    <property type="project" value="GO_Central"/>
</dbReference>
<name>A0A804MAI6_MAIZE</name>
<reference evidence="4" key="2">
    <citation type="submission" date="2019-07" db="EMBL/GenBank/DDBJ databases">
        <authorList>
            <person name="Seetharam A."/>
            <person name="Woodhouse M."/>
            <person name="Cannon E."/>
        </authorList>
    </citation>
    <scope>NUCLEOTIDE SEQUENCE [LARGE SCALE GENOMIC DNA]</scope>
    <source>
        <strain evidence="4">cv. B73</strain>
    </source>
</reference>
<dbReference type="PANTHER" id="PTHR11097:SF14">
    <property type="entry name" value="EXOSOME COMPLEX COMPONENT RRP45"/>
    <property type="match status" value="1"/>
</dbReference>
<dbReference type="Gramene" id="Zm00001eb070930_T001">
    <property type="protein sequence ID" value="Zm00001eb070930_P001"/>
    <property type="gene ID" value="Zm00001eb070930"/>
</dbReference>
<organism evidence="4 5">
    <name type="scientific">Zea mays</name>
    <name type="common">Maize</name>
    <dbReference type="NCBI Taxonomy" id="4577"/>
    <lineage>
        <taxon>Eukaryota</taxon>
        <taxon>Viridiplantae</taxon>
        <taxon>Streptophyta</taxon>
        <taxon>Embryophyta</taxon>
        <taxon>Tracheophyta</taxon>
        <taxon>Spermatophyta</taxon>
        <taxon>Magnoliopsida</taxon>
        <taxon>Liliopsida</taxon>
        <taxon>Poales</taxon>
        <taxon>Poaceae</taxon>
        <taxon>PACMAD clade</taxon>
        <taxon>Panicoideae</taxon>
        <taxon>Andropogonodae</taxon>
        <taxon>Andropogoneae</taxon>
        <taxon>Tripsacinae</taxon>
        <taxon>Zea</taxon>
    </lineage>
</organism>
<reference evidence="5" key="1">
    <citation type="submission" date="2015-12" db="EMBL/GenBank/DDBJ databases">
        <title>Update maize B73 reference genome by single molecule sequencing technologies.</title>
        <authorList>
            <consortium name="Maize Genome Sequencing Project"/>
            <person name="Ware D."/>
        </authorList>
    </citation>
    <scope>NUCLEOTIDE SEQUENCE [LARGE SCALE GENOMIC DNA]</scope>
    <source>
        <strain evidence="5">cv. B73</strain>
    </source>
</reference>
<evidence type="ECO:0000313" key="4">
    <source>
        <dbReference type="EnsemblPlants" id="Zm00001eb070930_P001"/>
    </source>
</evidence>
<dbReference type="Pfam" id="PF00650">
    <property type="entry name" value="CRAL_TRIO"/>
    <property type="match status" value="1"/>
</dbReference>
<dbReference type="PROSITE" id="PS50191">
    <property type="entry name" value="CRAL_TRIO"/>
    <property type="match status" value="1"/>
</dbReference>
<dbReference type="SUPFAM" id="SSF55666">
    <property type="entry name" value="Ribonuclease PH domain 2-like"/>
    <property type="match status" value="1"/>
</dbReference>
<feature type="domain" description="CRAL-TRIO" evidence="3">
    <location>
        <begin position="292"/>
        <end position="367"/>
    </location>
</feature>
<dbReference type="GO" id="GO:0016075">
    <property type="term" value="P:rRNA catabolic process"/>
    <property type="evidence" value="ECO:0000318"/>
    <property type="project" value="GO_Central"/>
</dbReference>
<dbReference type="GO" id="GO:0000176">
    <property type="term" value="C:nuclear exosome (RNase complex)"/>
    <property type="evidence" value="ECO:0000318"/>
    <property type="project" value="GO_Central"/>
</dbReference>
<protein>
    <recommendedName>
        <fullName evidence="3">CRAL-TRIO domain-containing protein</fullName>
    </recommendedName>
</protein>
<dbReference type="CDD" id="cd00170">
    <property type="entry name" value="SEC14"/>
    <property type="match status" value="1"/>
</dbReference>
<dbReference type="InterPro" id="IPR001251">
    <property type="entry name" value="CRAL-TRIO_dom"/>
</dbReference>
<accession>A0A804MAI6</accession>
<comment type="similarity">
    <text evidence="1">Belongs to the RNase PH family.</text>
</comment>
<dbReference type="GO" id="GO:0034473">
    <property type="term" value="P:U1 snRNA 3'-end processing"/>
    <property type="evidence" value="ECO:0000318"/>
    <property type="project" value="GO_Central"/>
</dbReference>
<dbReference type="InterPro" id="IPR036865">
    <property type="entry name" value="CRAL-TRIO_dom_sf"/>
</dbReference>
<dbReference type="GO" id="GO:0035925">
    <property type="term" value="F:mRNA 3'-UTR AU-rich region binding"/>
    <property type="evidence" value="ECO:0000318"/>
    <property type="project" value="GO_Central"/>
</dbReference>
<dbReference type="GO" id="GO:0071028">
    <property type="term" value="P:nuclear mRNA surveillance"/>
    <property type="evidence" value="ECO:0000318"/>
    <property type="project" value="GO_Central"/>
</dbReference>
<evidence type="ECO:0000259" key="3">
    <source>
        <dbReference type="PROSITE" id="PS50191"/>
    </source>
</evidence>
<keyword evidence="2" id="KW-0963">Cytoplasm</keyword>
<sequence>MKHMSSSRADSALSAFQWTCVNPRAFERVPAAWVEVEYPNGGPIPPSADSVKMARKKGGISLMQLISLHWQLLSTFWRPECTVGGDDGQQVTVHDPEVRDPLPLTIHHMPIAVTFAYFGEGNIVVLDPTYKEEAVMGGRMTAIVNSNGDVCAIQKAGGEGLMSSVTMQCLRIAPVKVADITSKIKKAPGVTADKLSVLVEINERAYEARTGGTLEGGGGNRFGYSGRGAISGQSGGRYQRDRGNQGYRRGYDSISRFQDARGRNQSIPSGRDAVERSEGWRFTDRHDAALQLNLLQLHDADQTLHQMFVVNAGSGFKRIWNSVKGFLDPKTSSKIHVLGSNYQSRLLEVIDSSELPEFLGGSCTWLLDYGCLTPVHEEVKGTDRVTYLSYDDQSHLDMAPESYRGVRRATGMEHHKPMADFSQYSANRRHGIFFSYHFGQMSLNLQLLVNIS</sequence>
<dbReference type="GO" id="GO:0000177">
    <property type="term" value="C:cytoplasmic exosome (RNase complex)"/>
    <property type="evidence" value="ECO:0000318"/>
    <property type="project" value="GO_Central"/>
</dbReference>
<dbReference type="PANTHER" id="PTHR11097">
    <property type="entry name" value="EXOSOME COMPLEX EXONUCLEASE RIBOSOMAL RNA PROCESSING PROTEIN"/>
    <property type="match status" value="1"/>
</dbReference>
<dbReference type="GO" id="GO:0034475">
    <property type="term" value="P:U4 snRNA 3'-end processing"/>
    <property type="evidence" value="ECO:0000318"/>
    <property type="project" value="GO_Central"/>
</dbReference>
<dbReference type="Proteomes" id="UP000007305">
    <property type="component" value="Chromosome 2"/>
</dbReference>
<evidence type="ECO:0000313" key="5">
    <source>
        <dbReference type="Proteomes" id="UP000007305"/>
    </source>
</evidence>